<dbReference type="EMBL" id="KB207140">
    <property type="protein sequence ID" value="ELP84220.1"/>
    <property type="molecule type" value="Genomic_DNA"/>
</dbReference>
<keyword evidence="3" id="KW-0472">Membrane</keyword>
<keyword evidence="2 4" id="KW-0560">Oxidoreductase</keyword>
<evidence type="ECO:0000313" key="5">
    <source>
        <dbReference type="Proteomes" id="UP000014680"/>
    </source>
</evidence>
<dbReference type="OMA" id="HAVINQM"/>
<dbReference type="AlphaFoldDB" id="A0A0A1TXH8"/>
<keyword evidence="3" id="KW-0812">Transmembrane</keyword>
<dbReference type="PANTHER" id="PTHR43899">
    <property type="entry name" value="RH59310P"/>
    <property type="match status" value="1"/>
</dbReference>
<accession>A0A0A1TXH8</accession>
<keyword evidence="5" id="KW-1185">Reference proteome</keyword>
<gene>
    <name evidence="4" type="ORF">EIN_064450</name>
</gene>
<proteinExistence type="inferred from homology"/>
<comment type="similarity">
    <text evidence="1">Belongs to the short-chain dehydrogenases/reductases (SDR) family.</text>
</comment>
<dbReference type="InterPro" id="IPR036291">
    <property type="entry name" value="NAD(P)-bd_dom_sf"/>
</dbReference>
<dbReference type="KEGG" id="eiv:EIN_064450"/>
<dbReference type="OrthoDB" id="5545019at2759"/>
<name>A0A0A1TXH8_ENTIV</name>
<feature type="transmembrane region" description="Helical" evidence="3">
    <location>
        <begin position="6"/>
        <end position="30"/>
    </location>
</feature>
<dbReference type="RefSeq" id="XP_004183566.1">
    <property type="nucleotide sequence ID" value="XM_004183518.1"/>
</dbReference>
<dbReference type="PIRSF" id="PIRSF000126">
    <property type="entry name" value="11-beta-HSD1"/>
    <property type="match status" value="1"/>
</dbReference>
<evidence type="ECO:0000313" key="4">
    <source>
        <dbReference type="EMBL" id="ELP84220.1"/>
    </source>
</evidence>
<organism evidence="4 5">
    <name type="scientific">Entamoeba invadens IP1</name>
    <dbReference type="NCBI Taxonomy" id="370355"/>
    <lineage>
        <taxon>Eukaryota</taxon>
        <taxon>Amoebozoa</taxon>
        <taxon>Evosea</taxon>
        <taxon>Archamoebae</taxon>
        <taxon>Mastigamoebida</taxon>
        <taxon>Entamoebidae</taxon>
        <taxon>Entamoeba</taxon>
    </lineage>
</organism>
<evidence type="ECO:0000256" key="1">
    <source>
        <dbReference type="ARBA" id="ARBA00006484"/>
    </source>
</evidence>
<dbReference type="Proteomes" id="UP000014680">
    <property type="component" value="Unassembled WGS sequence"/>
</dbReference>
<evidence type="ECO:0000256" key="2">
    <source>
        <dbReference type="ARBA" id="ARBA00023002"/>
    </source>
</evidence>
<dbReference type="Pfam" id="PF00106">
    <property type="entry name" value="adh_short"/>
    <property type="match status" value="1"/>
</dbReference>
<dbReference type="GO" id="GO:0004303">
    <property type="term" value="F:estradiol 17-beta-dehydrogenase [NAD(P)+] activity"/>
    <property type="evidence" value="ECO:0007669"/>
    <property type="project" value="UniProtKB-EC"/>
</dbReference>
<reference evidence="4 5" key="1">
    <citation type="submission" date="2012-10" db="EMBL/GenBank/DDBJ databases">
        <authorList>
            <person name="Zafar N."/>
            <person name="Inman J."/>
            <person name="Hall N."/>
            <person name="Lorenzi H."/>
            <person name="Caler E."/>
        </authorList>
    </citation>
    <scope>NUCLEOTIDE SEQUENCE [LARGE SCALE GENOMIC DNA]</scope>
    <source>
        <strain evidence="4 5">IP1</strain>
    </source>
</reference>
<dbReference type="SUPFAM" id="SSF51735">
    <property type="entry name" value="NAD(P)-binding Rossmann-fold domains"/>
    <property type="match status" value="1"/>
</dbReference>
<protein>
    <submittedName>
        <fullName evidence="4">Estradiol 17-beta-dehydrogenase, putative</fullName>
        <ecNumber evidence="4">1.1.1.62</ecNumber>
    </submittedName>
</protein>
<keyword evidence="3" id="KW-1133">Transmembrane helix</keyword>
<dbReference type="Gene3D" id="3.40.50.720">
    <property type="entry name" value="NAD(P)-binding Rossmann-like Domain"/>
    <property type="match status" value="1"/>
</dbReference>
<dbReference type="PRINTS" id="PR00081">
    <property type="entry name" value="GDHRDH"/>
</dbReference>
<dbReference type="VEuPathDB" id="AmoebaDB:EIN_064450"/>
<evidence type="ECO:0000256" key="3">
    <source>
        <dbReference type="SAM" id="Phobius"/>
    </source>
</evidence>
<dbReference type="EC" id="1.1.1.62" evidence="4"/>
<dbReference type="GO" id="GO:0005783">
    <property type="term" value="C:endoplasmic reticulum"/>
    <property type="evidence" value="ECO:0007669"/>
    <property type="project" value="TreeGrafter"/>
</dbReference>
<dbReference type="InterPro" id="IPR051019">
    <property type="entry name" value="VLCFA-Steroid_DH"/>
</dbReference>
<sequence length="323" mass="36550">MGKNTGAYLLGVLGAIVSVITVIPALMFLWRMVIRPLLFKPTTKVYKGTETYAIVTGAAGGVGKGFTEKLAKEGFNLIVIDRDEKALNEVAKVIEEKYKVKVVVKVLDLIAMERGDETAWTKFIEEITPLDIGVLVNNVGMCQYLPGNYDTVALKDVRNMITLNISSMLTLTHYVIPLMLKRQQKGLIIGMSSSTSFMPFPMFQIYSSTKAFVRQFHDSINIEYAGKIDAISYAPWYVATEMTKIREKAIYVLSPQEFVEESFKHIGFETHIDPYWFHYLMDFGAWAIPTAIYGKLVAKEQVFVRGRLLKKLEEKQASEKKKE</sequence>
<dbReference type="InterPro" id="IPR002347">
    <property type="entry name" value="SDR_fam"/>
</dbReference>
<dbReference type="PANTHER" id="PTHR43899:SF13">
    <property type="entry name" value="RH59310P"/>
    <property type="match status" value="1"/>
</dbReference>
<dbReference type="GeneID" id="14883183"/>
<dbReference type="CDD" id="cd05356">
    <property type="entry name" value="17beta-HSD1_like_SDR_c"/>
    <property type="match status" value="1"/>
</dbReference>